<evidence type="ECO:0000313" key="2">
    <source>
        <dbReference type="EMBL" id="QQB32794.1"/>
    </source>
</evidence>
<dbReference type="Proteomes" id="UP000595231">
    <property type="component" value="Chromosome"/>
</dbReference>
<keyword evidence="1" id="KW-0812">Transmembrane</keyword>
<keyword evidence="1" id="KW-0472">Membrane</keyword>
<reference evidence="2 3" key="1">
    <citation type="submission" date="2020-12" db="EMBL/GenBank/DDBJ databases">
        <title>FDA dAtabase for Regulatory Grade micrObial Sequences (FDA-ARGOS): Supporting development and validation of Infectious Disease Dx tests.</title>
        <authorList>
            <person name="Sproer C."/>
            <person name="Gronow S."/>
            <person name="Severitt S."/>
            <person name="Schroder I."/>
            <person name="Tallon L."/>
            <person name="Sadzewicz L."/>
            <person name="Zhao X."/>
            <person name="Boylan J."/>
            <person name="Ott S."/>
            <person name="Bowen H."/>
            <person name="Vavikolanu K."/>
            <person name="Mehta A."/>
            <person name="Aluvathingal J."/>
            <person name="Nadendla S."/>
            <person name="Lowell S."/>
            <person name="Myers T."/>
            <person name="Yan Y."/>
            <person name="Sichtig H."/>
        </authorList>
    </citation>
    <scope>NUCLEOTIDE SEQUENCE [LARGE SCALE GENOMIC DNA]</scope>
    <source>
        <strain evidence="2 3">FDAARGOS_1050</strain>
    </source>
</reference>
<sequence>MRRFLVTHWMLPLAILVWAAFTITASIQQEPIKAALGLGALACACGLTWHFWKGYTAKAPSRAAPLQAAPVQRDSEGYWTHPAHPAFREGQEAEAAAWSHVQQLQTHIAYLESEAEDHPAAVAYWGDSGDSNISAWEPPRPEGEGWFVLSIHDTEYWGPVCIWVRRNGQPQGDA</sequence>
<accession>A0A7T4E289</accession>
<proteinExistence type="predicted"/>
<feature type="transmembrane region" description="Helical" evidence="1">
    <location>
        <begin position="35"/>
        <end position="52"/>
    </location>
</feature>
<evidence type="ECO:0000313" key="3">
    <source>
        <dbReference type="Proteomes" id="UP000595231"/>
    </source>
</evidence>
<dbReference type="AlphaFoldDB" id="A0A7T4E289"/>
<dbReference type="EMBL" id="CP065997">
    <property type="protein sequence ID" value="QQB32794.1"/>
    <property type="molecule type" value="Genomic_DNA"/>
</dbReference>
<protein>
    <submittedName>
        <fullName evidence="2">Uncharacterized protein</fullName>
    </submittedName>
</protein>
<organism evidence="2 3">
    <name type="scientific">Achromobacter deleyi</name>
    <dbReference type="NCBI Taxonomy" id="1353891"/>
    <lineage>
        <taxon>Bacteria</taxon>
        <taxon>Pseudomonadati</taxon>
        <taxon>Pseudomonadota</taxon>
        <taxon>Betaproteobacteria</taxon>
        <taxon>Burkholderiales</taxon>
        <taxon>Alcaligenaceae</taxon>
        <taxon>Achromobacter</taxon>
    </lineage>
</organism>
<dbReference type="RefSeq" id="WP_198483294.1">
    <property type="nucleotide sequence ID" value="NZ_CP065997.1"/>
</dbReference>
<name>A0A7T4E289_9BURK</name>
<keyword evidence="1" id="KW-1133">Transmembrane helix</keyword>
<gene>
    <name evidence="2" type="ORF">I6I07_19300</name>
</gene>
<evidence type="ECO:0000256" key="1">
    <source>
        <dbReference type="SAM" id="Phobius"/>
    </source>
</evidence>